<dbReference type="Proteomes" id="UP001458880">
    <property type="component" value="Unassembled WGS sequence"/>
</dbReference>
<organism evidence="1 2">
    <name type="scientific">Popillia japonica</name>
    <name type="common">Japanese beetle</name>
    <dbReference type="NCBI Taxonomy" id="7064"/>
    <lineage>
        <taxon>Eukaryota</taxon>
        <taxon>Metazoa</taxon>
        <taxon>Ecdysozoa</taxon>
        <taxon>Arthropoda</taxon>
        <taxon>Hexapoda</taxon>
        <taxon>Insecta</taxon>
        <taxon>Pterygota</taxon>
        <taxon>Neoptera</taxon>
        <taxon>Endopterygota</taxon>
        <taxon>Coleoptera</taxon>
        <taxon>Polyphaga</taxon>
        <taxon>Scarabaeiformia</taxon>
        <taxon>Scarabaeidae</taxon>
        <taxon>Rutelinae</taxon>
        <taxon>Popillia</taxon>
    </lineage>
</organism>
<dbReference type="AlphaFoldDB" id="A0AAW1HFT4"/>
<dbReference type="Gene3D" id="3.60.10.10">
    <property type="entry name" value="Endonuclease/exonuclease/phosphatase"/>
    <property type="match status" value="1"/>
</dbReference>
<dbReference type="EMBL" id="JASPKY010001314">
    <property type="protein sequence ID" value="KAK9675037.1"/>
    <property type="molecule type" value="Genomic_DNA"/>
</dbReference>
<protein>
    <submittedName>
        <fullName evidence="1">Uncharacterized protein</fullName>
    </submittedName>
</protein>
<proteinExistence type="predicted"/>
<dbReference type="SUPFAM" id="SSF56219">
    <property type="entry name" value="DNase I-like"/>
    <property type="match status" value="1"/>
</dbReference>
<keyword evidence="2" id="KW-1185">Reference proteome</keyword>
<comment type="caution">
    <text evidence="1">The sequence shown here is derived from an EMBL/GenBank/DDBJ whole genome shotgun (WGS) entry which is preliminary data.</text>
</comment>
<evidence type="ECO:0000313" key="1">
    <source>
        <dbReference type="EMBL" id="KAK9675037.1"/>
    </source>
</evidence>
<dbReference type="InterPro" id="IPR036691">
    <property type="entry name" value="Endo/exonu/phosph_ase_sf"/>
</dbReference>
<accession>A0AAW1HFT4</accession>
<dbReference type="PANTHER" id="PTHR19446">
    <property type="entry name" value="REVERSE TRANSCRIPTASES"/>
    <property type="match status" value="1"/>
</dbReference>
<reference evidence="1 2" key="1">
    <citation type="journal article" date="2024" name="BMC Genomics">
        <title>De novo assembly and annotation of Popillia japonica's genome with initial clues to its potential as an invasive pest.</title>
        <authorList>
            <person name="Cucini C."/>
            <person name="Boschi S."/>
            <person name="Funari R."/>
            <person name="Cardaioli E."/>
            <person name="Iannotti N."/>
            <person name="Marturano G."/>
            <person name="Paoli F."/>
            <person name="Bruttini M."/>
            <person name="Carapelli A."/>
            <person name="Frati F."/>
            <person name="Nardi F."/>
        </authorList>
    </citation>
    <scope>NUCLEOTIDE SEQUENCE [LARGE SCALE GENOMIC DNA]</scope>
    <source>
        <strain evidence="1">DMR45628</strain>
    </source>
</reference>
<gene>
    <name evidence="1" type="ORF">QE152_g40692</name>
</gene>
<sequence>MAMIMDKKIGKESKKIKVNNMRNNGRIRIATWNVRSTYSEGALKHLAHEMDRYNVHLLAIQETKLSFAAEFGLIVVSTKFQHKEIHKGTWLAPNKKYVNQIDHVLIQKQHTKKVIDVRSYQGADADTEQENIHSRWKQIVDAMTEAAEQYHSGNYRGIALLDTVYKIVAKIIETRLRTEQENIHSRWKQIVDAMTEAAEQYHSGNYRGIALLDTVYKIVAKIIETRLREHAEGVTREYQCGALLDTVYKIVAKIIETRLREHAEGVTGEYQCVLC</sequence>
<name>A0AAW1HFT4_POPJA</name>
<evidence type="ECO:0000313" key="2">
    <source>
        <dbReference type="Proteomes" id="UP001458880"/>
    </source>
</evidence>